<comment type="similarity">
    <text evidence="9">Belongs to the SecD/SecF family. SecF subfamily.</text>
</comment>
<feature type="compositionally biased region" description="Low complexity" evidence="10">
    <location>
        <begin position="309"/>
        <end position="325"/>
    </location>
</feature>
<evidence type="ECO:0000256" key="9">
    <source>
        <dbReference type="HAMAP-Rule" id="MF_01464"/>
    </source>
</evidence>
<keyword evidence="3 9" id="KW-1003">Cell membrane</keyword>
<dbReference type="Gene3D" id="1.20.1640.10">
    <property type="entry name" value="Multidrug efflux transporter AcrB transmembrane domain"/>
    <property type="match status" value="1"/>
</dbReference>
<dbReference type="SUPFAM" id="SSF82866">
    <property type="entry name" value="Multidrug efflux transporter AcrB transmembrane domain"/>
    <property type="match status" value="1"/>
</dbReference>
<evidence type="ECO:0000256" key="10">
    <source>
        <dbReference type="SAM" id="MobiDB-lite"/>
    </source>
</evidence>
<dbReference type="NCBIfam" id="TIGR00916">
    <property type="entry name" value="2A0604s01"/>
    <property type="match status" value="1"/>
</dbReference>
<evidence type="ECO:0000259" key="11">
    <source>
        <dbReference type="Pfam" id="PF02355"/>
    </source>
</evidence>
<dbReference type="Proteomes" id="UP001589865">
    <property type="component" value="Unassembled WGS sequence"/>
</dbReference>
<comment type="caution">
    <text evidence="9">Lacks conserved residue(s) required for the propagation of feature annotation.</text>
</comment>
<evidence type="ECO:0000256" key="1">
    <source>
        <dbReference type="ARBA" id="ARBA00004651"/>
    </source>
</evidence>
<evidence type="ECO:0000256" key="4">
    <source>
        <dbReference type="ARBA" id="ARBA00022692"/>
    </source>
</evidence>
<dbReference type="PANTHER" id="PTHR30081:SF8">
    <property type="entry name" value="PROTEIN TRANSLOCASE SUBUNIT SECF"/>
    <property type="match status" value="1"/>
</dbReference>
<keyword evidence="2 9" id="KW-0813">Transport</keyword>
<proteinExistence type="inferred from homology"/>
<keyword evidence="6 9" id="KW-1133">Transmembrane helix</keyword>
<organism evidence="12 13">
    <name type="scientific">Roseomonas elaeocarpi</name>
    <dbReference type="NCBI Taxonomy" id="907779"/>
    <lineage>
        <taxon>Bacteria</taxon>
        <taxon>Pseudomonadati</taxon>
        <taxon>Pseudomonadota</taxon>
        <taxon>Alphaproteobacteria</taxon>
        <taxon>Acetobacterales</taxon>
        <taxon>Roseomonadaceae</taxon>
        <taxon>Roseomonas</taxon>
    </lineage>
</organism>
<evidence type="ECO:0000256" key="8">
    <source>
        <dbReference type="ARBA" id="ARBA00023136"/>
    </source>
</evidence>
<keyword evidence="8 9" id="KW-0472">Membrane</keyword>
<comment type="subunit">
    <text evidence="9">Forms a complex with SecD. Part of the essential Sec protein translocation apparatus which comprises SecA, SecYEG and auxiliary proteins SecDF-YajC and YidC.</text>
</comment>
<reference evidence="12 13" key="1">
    <citation type="submission" date="2024-09" db="EMBL/GenBank/DDBJ databases">
        <authorList>
            <person name="Sun Q."/>
            <person name="Mori K."/>
        </authorList>
    </citation>
    <scope>NUCLEOTIDE SEQUENCE [LARGE SCALE GENOMIC DNA]</scope>
    <source>
        <strain evidence="12 13">TBRC 5777</strain>
    </source>
</reference>
<feature type="transmembrane region" description="Helical" evidence="9">
    <location>
        <begin position="26"/>
        <end position="45"/>
    </location>
</feature>
<keyword evidence="4 9" id="KW-0812">Transmembrane</keyword>
<comment type="function">
    <text evidence="9">Part of the Sec protein translocase complex. Interacts with the SecYEG preprotein conducting channel. SecDF uses the proton motive force (PMF) to complete protein translocation after the ATP-dependent function of SecA.</text>
</comment>
<dbReference type="InterPro" id="IPR055344">
    <property type="entry name" value="SecD_SecF_C_bact"/>
</dbReference>
<evidence type="ECO:0000256" key="2">
    <source>
        <dbReference type="ARBA" id="ARBA00022448"/>
    </source>
</evidence>
<sequence length="357" mass="38071">MFRILSRPLFRVIPDNTNIQFMRGRFLGVLVSAILSLASVILAFHPGLEKGIDFKGGILMELRTPGPANLGAIRTKLDSLGIGEAGVQEFGAPDSVLLRLPTQGEEASTQVAVNRVRTALDELAPGTRILRTDAVGNRVSGELFRDGMYALGFSLLAMLIYIWFRFEWQFAVGAVTTLILDTTKAVGFLVVTQIEFNLTTVAAILTIIGFGVNDKVVVYDRVRENLRKFKTKPLREVIDLSINQTLNRTVGTSATLLLSALPLALFGGEALSGFAWTVLFGIVVATSSSIFIAAPLLLFLGEHRLRRSGAPAAPGRGAPSTAPRGNAAASSRGDAGTSPRGNAAASPRGDAATPARR</sequence>
<feature type="region of interest" description="Disordered" evidence="10">
    <location>
        <begin position="309"/>
        <end position="357"/>
    </location>
</feature>
<dbReference type="InterPro" id="IPR022645">
    <property type="entry name" value="SecD/SecF_bac"/>
</dbReference>
<dbReference type="Pfam" id="PF02355">
    <property type="entry name" value="SecD_SecF_C"/>
    <property type="match status" value="1"/>
</dbReference>
<dbReference type="PANTHER" id="PTHR30081">
    <property type="entry name" value="PROTEIN-EXPORT MEMBRANE PROTEIN SEC"/>
    <property type="match status" value="1"/>
</dbReference>
<keyword evidence="7 9" id="KW-0811">Translocation</keyword>
<keyword evidence="13" id="KW-1185">Reference proteome</keyword>
<protein>
    <recommendedName>
        <fullName evidence="9">Protein-export membrane protein SecF</fullName>
    </recommendedName>
</protein>
<feature type="transmembrane region" description="Helical" evidence="9">
    <location>
        <begin position="148"/>
        <end position="166"/>
    </location>
</feature>
<comment type="subcellular location">
    <subcellularLocation>
        <location evidence="1 9">Cell membrane</location>
        <topology evidence="1 9">Multi-pass membrane protein</topology>
    </subcellularLocation>
</comment>
<evidence type="ECO:0000313" key="13">
    <source>
        <dbReference type="Proteomes" id="UP001589865"/>
    </source>
</evidence>
<feature type="transmembrane region" description="Helical" evidence="9">
    <location>
        <begin position="274"/>
        <end position="300"/>
    </location>
</feature>
<dbReference type="RefSeq" id="WP_377043862.1">
    <property type="nucleotide sequence ID" value="NZ_JBHLUN010000005.1"/>
</dbReference>
<comment type="caution">
    <text evidence="12">The sequence shown here is derived from an EMBL/GenBank/DDBJ whole genome shotgun (WGS) entry which is preliminary data.</text>
</comment>
<dbReference type="HAMAP" id="MF_01464_B">
    <property type="entry name" value="SecF_B"/>
    <property type="match status" value="1"/>
</dbReference>
<keyword evidence="5 9" id="KW-0653">Protein transport</keyword>
<dbReference type="InterPro" id="IPR022813">
    <property type="entry name" value="SecD/SecF_arch_bac"/>
</dbReference>
<dbReference type="InterPro" id="IPR048634">
    <property type="entry name" value="SecD_SecF_C"/>
</dbReference>
<feature type="domain" description="Protein export membrane protein SecD/SecF C-terminal" evidence="11">
    <location>
        <begin position="118"/>
        <end position="302"/>
    </location>
</feature>
<evidence type="ECO:0000256" key="5">
    <source>
        <dbReference type="ARBA" id="ARBA00022927"/>
    </source>
</evidence>
<evidence type="ECO:0000256" key="3">
    <source>
        <dbReference type="ARBA" id="ARBA00022475"/>
    </source>
</evidence>
<evidence type="ECO:0000313" key="12">
    <source>
        <dbReference type="EMBL" id="MFC0408120.1"/>
    </source>
</evidence>
<dbReference type="PRINTS" id="PR01755">
    <property type="entry name" value="SECFTRNLCASE"/>
</dbReference>
<evidence type="ECO:0000256" key="6">
    <source>
        <dbReference type="ARBA" id="ARBA00022989"/>
    </source>
</evidence>
<name>A0ABV6JQX8_9PROT</name>
<dbReference type="InterPro" id="IPR005665">
    <property type="entry name" value="SecF_bac"/>
</dbReference>
<evidence type="ECO:0000256" key="7">
    <source>
        <dbReference type="ARBA" id="ARBA00023010"/>
    </source>
</evidence>
<dbReference type="EMBL" id="JBHLUN010000005">
    <property type="protein sequence ID" value="MFC0408120.1"/>
    <property type="molecule type" value="Genomic_DNA"/>
</dbReference>
<accession>A0ABV6JQX8</accession>
<dbReference type="Pfam" id="PF07549">
    <property type="entry name" value="Sec_GG"/>
    <property type="match status" value="1"/>
</dbReference>
<dbReference type="NCBIfam" id="TIGR00966">
    <property type="entry name" value="transloc_SecF"/>
    <property type="match status" value="1"/>
</dbReference>
<gene>
    <name evidence="9 12" type="primary">secF</name>
    <name evidence="12" type="ORF">ACFFGY_07650</name>
</gene>
<feature type="transmembrane region" description="Helical" evidence="9">
    <location>
        <begin position="186"/>
        <end position="212"/>
    </location>
</feature>
<dbReference type="InterPro" id="IPR022646">
    <property type="entry name" value="SecD/SecF_CS"/>
</dbReference>